<feature type="domain" description="DUF6035" evidence="2">
    <location>
        <begin position="87"/>
        <end position="263"/>
    </location>
</feature>
<feature type="coiled-coil region" evidence="1">
    <location>
        <begin position="270"/>
        <end position="314"/>
    </location>
</feature>
<dbReference type="Proteomes" id="UP001208692">
    <property type="component" value="Unassembled WGS sequence"/>
</dbReference>
<organism evidence="5 7">
    <name type="scientific">Capnocytophaga catalasegens</name>
    <dbReference type="NCBI Taxonomy" id="1004260"/>
    <lineage>
        <taxon>Bacteria</taxon>
        <taxon>Pseudomonadati</taxon>
        <taxon>Bacteroidota</taxon>
        <taxon>Flavobacteriia</taxon>
        <taxon>Flavobacteriales</taxon>
        <taxon>Flavobacteriaceae</taxon>
        <taxon>Capnocytophaga</taxon>
    </lineage>
</organism>
<proteinExistence type="predicted"/>
<evidence type="ECO:0000256" key="1">
    <source>
        <dbReference type="SAM" id="Coils"/>
    </source>
</evidence>
<evidence type="ECO:0000313" key="7">
    <source>
        <dbReference type="Proteomes" id="UP001207736"/>
    </source>
</evidence>
<dbReference type="EMBL" id="BQKB01000046">
    <property type="protein sequence ID" value="GJM53711.1"/>
    <property type="molecule type" value="Genomic_DNA"/>
</dbReference>
<dbReference type="InterPro" id="IPR057152">
    <property type="entry name" value="DUF7830"/>
</dbReference>
<comment type="caution">
    <text evidence="5">The sequence shown here is derived from an EMBL/GenBank/DDBJ whole genome shotgun (WGS) entry which is preliminary data.</text>
</comment>
<dbReference type="Pfam" id="PF25167">
    <property type="entry name" value="DUF7829"/>
    <property type="match status" value="1"/>
</dbReference>
<accession>A0AAV5B1C1</accession>
<dbReference type="Pfam" id="PF25169">
    <property type="entry name" value="DUF7830"/>
    <property type="match status" value="1"/>
</dbReference>
<keyword evidence="8" id="KW-1185">Reference proteome</keyword>
<evidence type="ECO:0000259" key="3">
    <source>
        <dbReference type="Pfam" id="PF25167"/>
    </source>
</evidence>
<feature type="domain" description="DUF7829" evidence="3">
    <location>
        <begin position="330"/>
        <end position="549"/>
    </location>
</feature>
<dbReference type="EMBL" id="BQKA01000069">
    <property type="protein sequence ID" value="GJM51577.1"/>
    <property type="molecule type" value="Genomic_DNA"/>
</dbReference>
<evidence type="ECO:0000313" key="8">
    <source>
        <dbReference type="Proteomes" id="UP001208692"/>
    </source>
</evidence>
<evidence type="ECO:0000313" key="6">
    <source>
        <dbReference type="EMBL" id="GJM53711.1"/>
    </source>
</evidence>
<dbReference type="Proteomes" id="UP001207736">
    <property type="component" value="Unassembled WGS sequence"/>
</dbReference>
<evidence type="ECO:0000313" key="5">
    <source>
        <dbReference type="EMBL" id="GJM51577.1"/>
    </source>
</evidence>
<protein>
    <recommendedName>
        <fullName evidence="9">Competence protein</fullName>
    </recommendedName>
</protein>
<dbReference type="AlphaFoldDB" id="A0AAV5B1C1"/>
<gene>
    <name evidence="5" type="ORF">RCZ15_25500</name>
    <name evidence="6" type="ORF">RCZ16_20270</name>
</gene>
<evidence type="ECO:0000259" key="4">
    <source>
        <dbReference type="Pfam" id="PF25169"/>
    </source>
</evidence>
<evidence type="ECO:0008006" key="9">
    <source>
        <dbReference type="Google" id="ProtNLM"/>
    </source>
</evidence>
<reference evidence="5 8" key="1">
    <citation type="submission" date="2021-11" db="EMBL/GenBank/DDBJ databases">
        <title>Draft genome sequence of Capnocytophaga sp. strain KC07075 isolated from cat oral cavity.</title>
        <authorList>
            <person name="Suzuki M."/>
            <person name="Imaoka K."/>
            <person name="Kimura M."/>
            <person name="Morikawa S."/>
            <person name="Maeda K."/>
        </authorList>
    </citation>
    <scope>NUCLEOTIDE SEQUENCE</scope>
    <source>
        <strain evidence="5">KC07075</strain>
        <strain evidence="6 8">KC07079</strain>
    </source>
</reference>
<keyword evidence="1" id="KW-0175">Coiled coil</keyword>
<dbReference type="InterPro" id="IPR057151">
    <property type="entry name" value="DUF7829"/>
</dbReference>
<sequence length="556" mass="66785">MKQYNRSIKIALDKSTGEILDADEVFNNTKDAFQIRKKYQTGELPLSCCECQQELVVSGSKYDRLHFKHKPGHSYCILSDERLTPQEHKHFTEILRGKESFRHKELKNKIGQLLKSVEGVDLDSIAIDDKFIMKDDEKRRPDVYCKFQDKEIVFEIQLSDLPLSYILSRYEFYKKHGIYLIWILDNYDVHNQGTLERDIKYLAKHQNFFKLNENSQTFKLECEYKYVLLTENNKLRTRWSKKSVPLNELKYDNQDFQVYYYNFEDNKIKKESLQKIKKKEIEESERKKAEETKLNNAKYKANELIKLIKEYRDRKIQKFDRIVQELEEMDDFEVEVLNKYLKFKERTKNPLIEWIDSATQGDVKFIEFILQSKEIELDINKPDSSGKTPFQAILLNNSIDKNLPIKSLFKAGYKLTDSDNIFLNELLEKQENLSYYVYIYKLCNRLINRTLVDDVFKFDKLLFIIESAKKKQLIYYKFTGNKWISFANNAIQHYSEYWEYLELTFKKFELWNELIELDKKGTFQAKLQGFYSNIPKQKYDFDNVFNDLYFSEIYVK</sequence>
<feature type="domain" description="DUF7830" evidence="4">
    <location>
        <begin position="17"/>
        <end position="81"/>
    </location>
</feature>
<evidence type="ECO:0000259" key="2">
    <source>
        <dbReference type="Pfam" id="PF19500"/>
    </source>
</evidence>
<name>A0AAV5B1C1_9FLAO</name>
<dbReference type="Pfam" id="PF19500">
    <property type="entry name" value="DUF6035"/>
    <property type="match status" value="1"/>
</dbReference>
<dbReference type="RefSeq" id="WP_264847751.1">
    <property type="nucleotide sequence ID" value="NZ_BPMA01000074.1"/>
</dbReference>
<dbReference type="InterPro" id="IPR046099">
    <property type="entry name" value="DUF6035"/>
</dbReference>